<organism evidence="1 2">
    <name type="scientific">Candidatus Woesebacteria bacterium GW2011_GWA2_33_28</name>
    <dbReference type="NCBI Taxonomy" id="1618561"/>
    <lineage>
        <taxon>Bacteria</taxon>
        <taxon>Candidatus Woeseibacteriota</taxon>
    </lineage>
</organism>
<proteinExistence type="predicted"/>
<evidence type="ECO:0000313" key="1">
    <source>
        <dbReference type="EMBL" id="KKP47256.1"/>
    </source>
</evidence>
<reference evidence="1 2" key="1">
    <citation type="journal article" date="2015" name="Nature">
        <title>rRNA introns, odd ribosomes, and small enigmatic genomes across a large radiation of phyla.</title>
        <authorList>
            <person name="Brown C.T."/>
            <person name="Hug L.A."/>
            <person name="Thomas B.C."/>
            <person name="Sharon I."/>
            <person name="Castelle C.J."/>
            <person name="Singh A."/>
            <person name="Wilkins M.J."/>
            <person name="Williams K.H."/>
            <person name="Banfield J.F."/>
        </authorList>
    </citation>
    <scope>NUCLEOTIDE SEQUENCE [LARGE SCALE GENOMIC DNA]</scope>
</reference>
<comment type="caution">
    <text evidence="1">The sequence shown here is derived from an EMBL/GenBank/DDBJ whole genome shotgun (WGS) entry which is preliminary data.</text>
</comment>
<gene>
    <name evidence="1" type="ORF">UR38_C0005G0069</name>
</gene>
<name>A0A0G0A7M5_9BACT</name>
<protein>
    <submittedName>
        <fullName evidence="1">Uncharacterized protein</fullName>
    </submittedName>
</protein>
<dbReference type="EMBL" id="LBOZ01000005">
    <property type="protein sequence ID" value="KKP47256.1"/>
    <property type="molecule type" value="Genomic_DNA"/>
</dbReference>
<accession>A0A0G0A7M5</accession>
<dbReference type="AlphaFoldDB" id="A0A0G0A7M5"/>
<sequence>MEAVGGEPKLSAEENIIGLLSKHFNPEAAEIIFNRRFAWMRDDEVTKNIASSRGIGQDEAFEWMVLNKPDMKALTEDDVTETELKSFSKFIQDERRDVLQSHTQLKNGLSAHGKNTAGPNMDSELRAWGEKYERVRKASIGIAKKAIQKGFPVPKYDLVN</sequence>
<dbReference type="Proteomes" id="UP000033995">
    <property type="component" value="Unassembled WGS sequence"/>
</dbReference>
<evidence type="ECO:0000313" key="2">
    <source>
        <dbReference type="Proteomes" id="UP000033995"/>
    </source>
</evidence>